<evidence type="ECO:0000313" key="3">
    <source>
        <dbReference type="Proteomes" id="UP001222027"/>
    </source>
</evidence>
<dbReference type="AlphaFoldDB" id="A0AAV8RA63"/>
<organism evidence="2 3">
    <name type="scientific">Ensete ventricosum</name>
    <name type="common">Abyssinian banana</name>
    <name type="synonym">Musa ensete</name>
    <dbReference type="NCBI Taxonomy" id="4639"/>
    <lineage>
        <taxon>Eukaryota</taxon>
        <taxon>Viridiplantae</taxon>
        <taxon>Streptophyta</taxon>
        <taxon>Embryophyta</taxon>
        <taxon>Tracheophyta</taxon>
        <taxon>Spermatophyta</taxon>
        <taxon>Magnoliopsida</taxon>
        <taxon>Liliopsida</taxon>
        <taxon>Zingiberales</taxon>
        <taxon>Musaceae</taxon>
        <taxon>Ensete</taxon>
    </lineage>
</organism>
<dbReference type="Proteomes" id="UP001222027">
    <property type="component" value="Unassembled WGS sequence"/>
</dbReference>
<feature type="region of interest" description="Disordered" evidence="1">
    <location>
        <begin position="77"/>
        <end position="98"/>
    </location>
</feature>
<name>A0AAV8RA63_ENSVE</name>
<dbReference type="EMBL" id="JAQQAF010000004">
    <property type="protein sequence ID" value="KAJ8491941.1"/>
    <property type="molecule type" value="Genomic_DNA"/>
</dbReference>
<evidence type="ECO:0000256" key="1">
    <source>
        <dbReference type="SAM" id="MobiDB-lite"/>
    </source>
</evidence>
<protein>
    <submittedName>
        <fullName evidence="2">Uncharacterized protein</fullName>
    </submittedName>
</protein>
<comment type="caution">
    <text evidence="2">The sequence shown here is derived from an EMBL/GenBank/DDBJ whole genome shotgun (WGS) entry which is preliminary data.</text>
</comment>
<evidence type="ECO:0000313" key="2">
    <source>
        <dbReference type="EMBL" id="KAJ8491941.1"/>
    </source>
</evidence>
<proteinExistence type="predicted"/>
<accession>A0AAV8RA63</accession>
<keyword evidence="3" id="KW-1185">Reference proteome</keyword>
<gene>
    <name evidence="2" type="ORF">OPV22_013662</name>
</gene>
<sequence>MEGSRCQFYALSKLGSHDDSMTASACQALVTTPECKLPNLLCSHLLGPIEGTATATASSRFCSLIHNLRYGTSRTYLDDGERETNKSSGPQVPRNKSSGMILLALEIKQNSAASDGS</sequence>
<reference evidence="2 3" key="1">
    <citation type="submission" date="2022-12" db="EMBL/GenBank/DDBJ databases">
        <title>Chromosome-scale assembly of the Ensete ventricosum genome.</title>
        <authorList>
            <person name="Dussert Y."/>
            <person name="Stocks J."/>
            <person name="Wendawek A."/>
            <person name="Woldeyes F."/>
            <person name="Nichols R.A."/>
            <person name="Borrell J.S."/>
        </authorList>
    </citation>
    <scope>NUCLEOTIDE SEQUENCE [LARGE SCALE GENOMIC DNA]</scope>
    <source>
        <strain evidence="3">cv. Maze</strain>
        <tissue evidence="2">Seeds</tissue>
    </source>
</reference>
<feature type="compositionally biased region" description="Polar residues" evidence="1">
    <location>
        <begin position="86"/>
        <end position="98"/>
    </location>
</feature>